<reference evidence="19" key="1">
    <citation type="submission" date="2019-06" db="EMBL/GenBank/DDBJ databases">
        <title>First Report of Cotton leafroll dwarf virus Infecting Malvaviscus arboreus in China.</title>
        <authorList>
            <person name="Li M."/>
            <person name="Li C."/>
            <person name="Jiang K."/>
            <person name="Qing L."/>
        </authorList>
    </citation>
    <scope>NUCLEOTIDE SEQUENCE</scope>
    <source>
        <strain evidence="19">YN</strain>
    </source>
</reference>
<dbReference type="GO" id="GO:0006508">
    <property type="term" value="P:proteolysis"/>
    <property type="evidence" value="ECO:0007669"/>
    <property type="project" value="UniProtKB-KW"/>
</dbReference>
<evidence type="ECO:0000256" key="14">
    <source>
        <dbReference type="ARBA" id="ARBA00048744"/>
    </source>
</evidence>
<evidence type="ECO:0000256" key="3">
    <source>
        <dbReference type="ARBA" id="ARBA00022670"/>
    </source>
</evidence>
<dbReference type="GO" id="GO:0004252">
    <property type="term" value="F:serine-type endopeptidase activity"/>
    <property type="evidence" value="ECO:0007669"/>
    <property type="project" value="InterPro"/>
</dbReference>
<proteinExistence type="predicted"/>
<dbReference type="InterPro" id="IPR043504">
    <property type="entry name" value="Peptidase_S1_PA_chymotrypsin"/>
</dbReference>
<evidence type="ECO:0000259" key="18">
    <source>
        <dbReference type="PROSITE" id="PS51868"/>
    </source>
</evidence>
<keyword evidence="8" id="KW-0688">Ribosomal frameshifting</keyword>
<dbReference type="SUPFAM" id="SSF50494">
    <property type="entry name" value="Trypsin-like serine proteases"/>
    <property type="match status" value="1"/>
</dbReference>
<evidence type="ECO:0000256" key="8">
    <source>
        <dbReference type="ARBA" id="ARBA00022758"/>
    </source>
</evidence>
<dbReference type="GO" id="GO:0000166">
    <property type="term" value="F:nucleotide binding"/>
    <property type="evidence" value="ECO:0007669"/>
    <property type="project" value="UniProtKB-KW"/>
</dbReference>
<dbReference type="PROSITE" id="PS51868">
    <property type="entry name" value="PEPTIDASE_S39"/>
    <property type="match status" value="1"/>
</dbReference>
<evidence type="ECO:0000256" key="10">
    <source>
        <dbReference type="ARBA" id="ARBA00022825"/>
    </source>
</evidence>
<dbReference type="GO" id="GO:0075523">
    <property type="term" value="P:viral translational frameshifting"/>
    <property type="evidence" value="ECO:0007669"/>
    <property type="project" value="UniProtKB-KW"/>
</dbReference>
<dbReference type="InterPro" id="IPR001795">
    <property type="entry name" value="RNA-dir_pol_luteovirus"/>
</dbReference>
<dbReference type="GO" id="GO:0016020">
    <property type="term" value="C:membrane"/>
    <property type="evidence" value="ECO:0007669"/>
    <property type="project" value="UniProtKB-SubCell"/>
</dbReference>
<keyword evidence="7" id="KW-0547">Nucleotide-binding</keyword>
<dbReference type="GO" id="GO:0039694">
    <property type="term" value="P:viral RNA genome replication"/>
    <property type="evidence" value="ECO:0007669"/>
    <property type="project" value="InterPro"/>
</dbReference>
<keyword evidence="11" id="KW-0693">Viral RNA replication</keyword>
<evidence type="ECO:0000256" key="15">
    <source>
        <dbReference type="SAM" id="MobiDB-lite"/>
    </source>
</evidence>
<feature type="domain" description="Peptidase S39" evidence="18">
    <location>
        <begin position="210"/>
        <end position="402"/>
    </location>
</feature>
<feature type="compositionally biased region" description="Polar residues" evidence="15">
    <location>
        <begin position="546"/>
        <end position="555"/>
    </location>
</feature>
<dbReference type="InterPro" id="IPR000382">
    <property type="entry name" value="Peptidase_S39B_luteovirus"/>
</dbReference>
<evidence type="ECO:0000259" key="17">
    <source>
        <dbReference type="PROSITE" id="PS50507"/>
    </source>
</evidence>
<evidence type="ECO:0000256" key="11">
    <source>
        <dbReference type="ARBA" id="ARBA00022953"/>
    </source>
</evidence>
<keyword evidence="13 16" id="KW-0472">Membrane</keyword>
<dbReference type="InterPro" id="IPR009003">
    <property type="entry name" value="Peptidase_S1_PA"/>
</dbReference>
<feature type="region of interest" description="Disordered" evidence="15">
    <location>
        <begin position="485"/>
        <end position="566"/>
    </location>
</feature>
<dbReference type="InterPro" id="IPR043502">
    <property type="entry name" value="DNA/RNA_pol_sf"/>
</dbReference>
<keyword evidence="6" id="KW-0548">Nucleotidyltransferase</keyword>
<evidence type="ECO:0000256" key="5">
    <source>
        <dbReference type="ARBA" id="ARBA00022692"/>
    </source>
</evidence>
<comment type="catalytic activity">
    <reaction evidence="14">
        <text>RNA(n) + a ribonucleoside 5'-triphosphate = RNA(n+1) + diphosphate</text>
        <dbReference type="Rhea" id="RHEA:21248"/>
        <dbReference type="Rhea" id="RHEA-COMP:14527"/>
        <dbReference type="Rhea" id="RHEA-COMP:17342"/>
        <dbReference type="ChEBI" id="CHEBI:33019"/>
        <dbReference type="ChEBI" id="CHEBI:61557"/>
        <dbReference type="ChEBI" id="CHEBI:140395"/>
        <dbReference type="EC" id="2.7.7.48"/>
    </reaction>
</comment>
<evidence type="ECO:0000256" key="7">
    <source>
        <dbReference type="ARBA" id="ARBA00022741"/>
    </source>
</evidence>
<dbReference type="GO" id="GO:0003968">
    <property type="term" value="F:RNA-directed RNA polymerase activity"/>
    <property type="evidence" value="ECO:0007669"/>
    <property type="project" value="UniProtKB-KW"/>
</dbReference>
<evidence type="ECO:0000256" key="9">
    <source>
        <dbReference type="ARBA" id="ARBA00022801"/>
    </source>
</evidence>
<evidence type="ECO:0000256" key="1">
    <source>
        <dbReference type="ARBA" id="ARBA00004141"/>
    </source>
</evidence>
<sequence>MALMSLFSFVLFFFSFPSSFGGFLPPDSPFPMDFGQTSWLFQKPPSICPRLPTSTGTTSLPCICPPPEPPLVDRPAKDLLLALLSKITDLSSSISVPVDINTSKDLLESWREKLERAPKSAGKFALHAWAFALWQFASWAWYLMTNHFLTVAVVVFLYLCTTCMVMTLRFLFGGLLGFLIRYTTIMTMKAVWSCYTKAKSSSSFVKEKAVEGYLHFIVPQKPPRSSVLLVQHPDGSHVGYATCILLYNGEYGLLTAEHVWNTPGAKVVSTKGDRNKIPISEFQQILSVTGGDLVILRGPPSWNSLLSTKAVPFTTQSRLEKGKITLYAFDGEWKATNGEVVGTEGKFAAHLSNTSGGHSGTPLFHGKCVVGVHVGASKSNNWNLAAAIPTVSGLTSPNYAFETTAPQGRVFDEAAIGHYESLVKLTENRVNFQPKSGKRWADYPEEEDFFVEASETLPLPNPAPSAPPLSPRFYPLVDASPVAVPMIPESASGNRTRRSRPPKQGKSTCHPRRAAERWSIRNGSVGGRAGKQNFNQLDREGGGQTSGIQNAQTRDPSSTTQTAAAAPETAQNFQHYFRALYSWQVPASAQEVPGFEACGTLPQYYYAKQKGKSPWGEQLCAEFPQLEEETRGFGWPQFGPRAELKSLQLQAARWLERAQSVQIPSKEQRERVIQKTVEAYASCRTNRPAATARDVLSWPDFLEDLKEAVHSLELEAGVGVPYVGYGLPTHRGWVEDPKLLPVLSRLVFDRLQKMSEASFESMTAEELVQAGLCDPIRLFVKGEPHKQAKLDEGRYRLIMSVSLVDQLVARVLFQSQNKREIALWRAIPSKPGFGLSTDGQTQEFLNLLANQTSTTTEDVVARWREYLIPTDCSGFDWSVADWILHDEMEVRNRLTVQNNGLTRRLRACWLRCISNSVLCLSDGTLLAQRVAGVQKSGSYNTSSSNSRIRVMSAYHCGASWAMAMGDDALESVDTDLTVYKQLGLKVEVSGELEFCSHIFLSPTLAVPVNRAKMLYKLIYGYNPGSGNLEVISNYLNACFSVLNELRSDPDFVALLYSWLVTPVLPQKNEYED</sequence>
<dbReference type="PRINTS" id="PR00914">
    <property type="entry name" value="LVIRUSRNAPOL"/>
</dbReference>
<dbReference type="InterPro" id="IPR007094">
    <property type="entry name" value="RNA-dir_pol_PSvirus"/>
</dbReference>
<dbReference type="Pfam" id="PF02122">
    <property type="entry name" value="Peptidase_S39"/>
    <property type="match status" value="1"/>
</dbReference>
<protein>
    <submittedName>
        <fullName evidence="19">RNA-dependent RNA polymerase P1-P2 protein</fullName>
    </submittedName>
</protein>
<comment type="subcellular location">
    <subcellularLocation>
        <location evidence="1">Membrane</location>
        <topology evidence="1">Multi-pass membrane protein</topology>
    </subcellularLocation>
</comment>
<dbReference type="GO" id="GO:0003723">
    <property type="term" value="F:RNA binding"/>
    <property type="evidence" value="ECO:0007669"/>
    <property type="project" value="InterPro"/>
</dbReference>
<evidence type="ECO:0000256" key="12">
    <source>
        <dbReference type="ARBA" id="ARBA00022989"/>
    </source>
</evidence>
<keyword evidence="3" id="KW-0645">Protease</keyword>
<organism evidence="19">
    <name type="scientific">Cotton leafroll dwarf virus</name>
    <dbReference type="NCBI Taxonomy" id="312295"/>
    <lineage>
        <taxon>Viruses</taxon>
        <taxon>Riboviria</taxon>
        <taxon>Orthornavirae</taxon>
        <taxon>Pisuviricota</taxon>
        <taxon>Pisoniviricetes</taxon>
        <taxon>Sobelivirales</taxon>
        <taxon>Solemoviridae</taxon>
        <taxon>Polerovirus</taxon>
        <taxon>Polerovirus CLDV</taxon>
    </lineage>
</organism>
<dbReference type="Pfam" id="PF02123">
    <property type="entry name" value="RdRP_4"/>
    <property type="match status" value="1"/>
</dbReference>
<evidence type="ECO:0000256" key="4">
    <source>
        <dbReference type="ARBA" id="ARBA00022679"/>
    </source>
</evidence>
<dbReference type="SUPFAM" id="SSF56672">
    <property type="entry name" value="DNA/RNA polymerases"/>
    <property type="match status" value="1"/>
</dbReference>
<keyword evidence="12 16" id="KW-1133">Transmembrane helix</keyword>
<keyword evidence="2 19" id="KW-0696">RNA-directed RNA polymerase</keyword>
<keyword evidence="4" id="KW-0808">Transferase</keyword>
<evidence type="ECO:0000256" key="2">
    <source>
        <dbReference type="ARBA" id="ARBA00022484"/>
    </source>
</evidence>
<feature type="transmembrane region" description="Helical" evidence="16">
    <location>
        <begin position="148"/>
        <end position="180"/>
    </location>
</feature>
<keyword evidence="9" id="KW-0378">Hydrolase</keyword>
<dbReference type="GO" id="GO:0006351">
    <property type="term" value="P:DNA-templated transcription"/>
    <property type="evidence" value="ECO:0007669"/>
    <property type="project" value="InterPro"/>
</dbReference>
<feature type="compositionally biased region" description="Low complexity" evidence="15">
    <location>
        <begin position="556"/>
        <end position="566"/>
    </location>
</feature>
<accession>A0A7D6BP35</accession>
<keyword evidence="10" id="KW-0720">Serine protease</keyword>
<dbReference type="PROSITE" id="PS50507">
    <property type="entry name" value="RDRP_SSRNA_POS"/>
    <property type="match status" value="1"/>
</dbReference>
<evidence type="ECO:0000256" key="16">
    <source>
        <dbReference type="SAM" id="Phobius"/>
    </source>
</evidence>
<keyword evidence="5 16" id="KW-0812">Transmembrane</keyword>
<gene>
    <name evidence="19" type="primary">ORF1-ORF2</name>
</gene>
<evidence type="ECO:0000256" key="13">
    <source>
        <dbReference type="ARBA" id="ARBA00023136"/>
    </source>
</evidence>
<dbReference type="Gene3D" id="2.40.10.10">
    <property type="entry name" value="Trypsin-like serine proteases"/>
    <property type="match status" value="2"/>
</dbReference>
<name>A0A7D6BP35_9VIRU</name>
<evidence type="ECO:0000256" key="6">
    <source>
        <dbReference type="ARBA" id="ARBA00022695"/>
    </source>
</evidence>
<evidence type="ECO:0000313" key="19">
    <source>
        <dbReference type="EMBL" id="QLJ58260.1"/>
    </source>
</evidence>
<dbReference type="EMBL" id="MN057665">
    <property type="protein sequence ID" value="QLJ58260.1"/>
    <property type="molecule type" value="Genomic_RNA"/>
</dbReference>
<feature type="domain" description="RdRp catalytic" evidence="17">
    <location>
        <begin position="865"/>
        <end position="980"/>
    </location>
</feature>